<organism evidence="1 2">
    <name type="scientific">Marssonina brunnea f. sp. multigermtubi (strain MB_m1)</name>
    <name type="common">Marssonina leaf spot fungus</name>
    <dbReference type="NCBI Taxonomy" id="1072389"/>
    <lineage>
        <taxon>Eukaryota</taxon>
        <taxon>Fungi</taxon>
        <taxon>Dikarya</taxon>
        <taxon>Ascomycota</taxon>
        <taxon>Pezizomycotina</taxon>
        <taxon>Leotiomycetes</taxon>
        <taxon>Helotiales</taxon>
        <taxon>Drepanopezizaceae</taxon>
        <taxon>Drepanopeziza</taxon>
    </lineage>
</organism>
<dbReference type="InParanoid" id="K1X2V8"/>
<sequence>MWRTSLVVIPVLLTGQSIFHFLHTYKGAWLPFSPPHCGHHTTHIPHLHGYGHGKRNTERIRALQISRNADLVHPTLPLAEAFINDAVDGDQAARYLLETYSEDGLKVGFPRFLNDCNK</sequence>
<dbReference type="KEGG" id="mbe:MBM_02788"/>
<protein>
    <submittedName>
        <fullName evidence="1">Uncharacterized protein</fullName>
    </submittedName>
</protein>
<dbReference type="HOGENOM" id="CLU_2073651_0_0_1"/>
<evidence type="ECO:0000313" key="1">
    <source>
        <dbReference type="EMBL" id="EKD19551.1"/>
    </source>
</evidence>
<dbReference type="EMBL" id="JH921431">
    <property type="protein sequence ID" value="EKD19551.1"/>
    <property type="molecule type" value="Genomic_DNA"/>
</dbReference>
<name>K1X2V8_MARBU</name>
<dbReference type="Proteomes" id="UP000006753">
    <property type="component" value="Unassembled WGS sequence"/>
</dbReference>
<gene>
    <name evidence="1" type="ORF">MBM_02788</name>
</gene>
<dbReference type="AlphaFoldDB" id="K1X2V8"/>
<proteinExistence type="predicted"/>
<keyword evidence="2" id="KW-1185">Reference proteome</keyword>
<evidence type="ECO:0000313" key="2">
    <source>
        <dbReference type="Proteomes" id="UP000006753"/>
    </source>
</evidence>
<dbReference type="OrthoDB" id="3250044at2759"/>
<accession>K1X2V8</accession>
<reference evidence="1 2" key="1">
    <citation type="journal article" date="2012" name="BMC Genomics">
        <title>Sequencing the genome of Marssonina brunnea reveals fungus-poplar co-evolution.</title>
        <authorList>
            <person name="Zhu S."/>
            <person name="Cao Y.-Z."/>
            <person name="Jiang C."/>
            <person name="Tan B.-Y."/>
            <person name="Wang Z."/>
            <person name="Feng S."/>
            <person name="Zhang L."/>
            <person name="Su X.-H."/>
            <person name="Brejova B."/>
            <person name="Vinar T."/>
            <person name="Xu M."/>
            <person name="Wang M.-X."/>
            <person name="Zhang S.-G."/>
            <person name="Huang M.-R."/>
            <person name="Wu R."/>
            <person name="Zhou Y."/>
        </authorList>
    </citation>
    <scope>NUCLEOTIDE SEQUENCE [LARGE SCALE GENOMIC DNA]</scope>
    <source>
        <strain evidence="1 2">MB_m1</strain>
    </source>
</reference>